<dbReference type="InterPro" id="IPR027479">
    <property type="entry name" value="S-Me-THD_N_sf"/>
</dbReference>
<evidence type="ECO:0000259" key="2">
    <source>
        <dbReference type="Pfam" id="PF20906"/>
    </source>
</evidence>
<dbReference type="Pfam" id="PF20906">
    <property type="entry name" value="S-Me-THD_C"/>
    <property type="match status" value="1"/>
</dbReference>
<accession>A0AAT9GDI5</accession>
<sequence>MKKINQLTLNNIEALSLGAGLLGSGGGGNTYYNKLSTQYKIELHGEVAITDIDELEDDALIMPIGFMGAPLVAAEKLPSKECHSLIDVFTLYYKKEPTALIPAEIGGSNAFTPFLAAGKVGIPVIDGDLMGRAFPSLNMVSPNLYGISCCPAFFADSLGNTIIMHIESSDHLERVARAVTVACGSSIGVSCYPITGQQAKQVICRNSISYACFLGNIILEARERKICPIKALCDKHALLLGEGIIRDIDQSIKGGFLSGNVSIEGCNNMLTIIYQNEYLAVYDGSDCVAATPDIIAVLDKDTGYPIASEALTYGIRVSVLKFPSPTLWTTPEGLAIVGPEVFGLSEKRR</sequence>
<evidence type="ECO:0000259" key="1">
    <source>
        <dbReference type="Pfam" id="PF06032"/>
    </source>
</evidence>
<dbReference type="InterPro" id="IPR010318">
    <property type="entry name" value="S-Me-THD_N"/>
</dbReference>
<feature type="domain" description="S-Me-THD-like C-terminal" evidence="2">
    <location>
        <begin position="169"/>
        <end position="345"/>
    </location>
</feature>
<proteinExistence type="predicted"/>
<dbReference type="SUPFAM" id="SSF160991">
    <property type="entry name" value="CV3147-like"/>
    <property type="match status" value="1"/>
</dbReference>
<dbReference type="InterPro" id="IPR048350">
    <property type="entry name" value="S-Me-THD-like_C"/>
</dbReference>
<dbReference type="AlphaFoldDB" id="A0AAT9GDI5"/>
<dbReference type="Gene3D" id="2.40.390.10">
    <property type="entry name" value="CV3147-like"/>
    <property type="match status" value="1"/>
</dbReference>
<name>A0AAT9GDI5_9RICK</name>
<feature type="domain" description="S-Me-THD N-terminal" evidence="1">
    <location>
        <begin position="11"/>
        <end position="165"/>
    </location>
</feature>
<gene>
    <name evidence="3" type="ORF">DMENIID0003_09430</name>
</gene>
<dbReference type="InterPro" id="IPR024071">
    <property type="entry name" value="S-Me-THD_C_sf"/>
</dbReference>
<dbReference type="Gene3D" id="3.40.1610.10">
    <property type="entry name" value="CV3147-like domain"/>
    <property type="match status" value="1"/>
</dbReference>
<evidence type="ECO:0000313" key="3">
    <source>
        <dbReference type="EMBL" id="BFD47869.1"/>
    </source>
</evidence>
<dbReference type="EMBL" id="AP029172">
    <property type="protein sequence ID" value="BFD47869.1"/>
    <property type="molecule type" value="Genomic_DNA"/>
</dbReference>
<protein>
    <submittedName>
        <fullName evidence="3">DUF917 domain-containing protein</fullName>
    </submittedName>
</protein>
<reference evidence="3" key="1">
    <citation type="submission" date="2024-01" db="EMBL/GenBank/DDBJ databases">
        <title>Sequencing the genomes of a sandfly, Sergentomyia squamirostris, and its two endosymbionts.</title>
        <authorList>
            <person name="Itokawa K."/>
            <person name="Sanjoba C."/>
        </authorList>
    </citation>
    <scope>NUCLEOTIDE SEQUENCE</scope>
    <source>
        <strain evidence="3">WSSQ</strain>
    </source>
</reference>
<dbReference type="Pfam" id="PF06032">
    <property type="entry name" value="S-Me-THD_N"/>
    <property type="match status" value="1"/>
</dbReference>
<organism evidence="3">
    <name type="scientific">Wolbachia endosymbiont of Sergentomyia squamirostris</name>
    <dbReference type="NCBI Taxonomy" id="3113640"/>
    <lineage>
        <taxon>Bacteria</taxon>
        <taxon>Pseudomonadati</taxon>
        <taxon>Pseudomonadota</taxon>
        <taxon>Alphaproteobacteria</taxon>
        <taxon>Rickettsiales</taxon>
        <taxon>Anaplasmataceae</taxon>
        <taxon>Wolbachieae</taxon>
        <taxon>Wolbachia</taxon>
    </lineage>
</organism>